<organism evidence="1">
    <name type="scientific">bioreactor metagenome</name>
    <dbReference type="NCBI Taxonomy" id="1076179"/>
    <lineage>
        <taxon>unclassified sequences</taxon>
        <taxon>metagenomes</taxon>
        <taxon>ecological metagenomes</taxon>
    </lineage>
</organism>
<evidence type="ECO:0000313" key="1">
    <source>
        <dbReference type="EMBL" id="MPM94759.1"/>
    </source>
</evidence>
<comment type="caution">
    <text evidence="1">The sequence shown here is derived from an EMBL/GenBank/DDBJ whole genome shotgun (WGS) entry which is preliminary data.</text>
</comment>
<protein>
    <submittedName>
        <fullName evidence="1">Uncharacterized protein</fullName>
    </submittedName>
</protein>
<dbReference type="EMBL" id="VSSQ01041347">
    <property type="protein sequence ID" value="MPM94759.1"/>
    <property type="molecule type" value="Genomic_DNA"/>
</dbReference>
<accession>A0A645DZR7</accession>
<sequence>MLIFHSLPEVRIECPFGDVTENVSFGVGVVLPDDAPGPLFQIAGTPWAVQIVGGDQKVLHVHPGPHFGGAAHEDAYLPSANLGEQLLFLHFGVGVMNERDLTGGDAPRDELVPDVRVNAERFRRVGLRRDVLQSVKFRAACEFSPGPDRPAFLGGGAALWGGDVAEYKLGQLFVQPVVPESENVVDA</sequence>
<reference evidence="1" key="1">
    <citation type="submission" date="2019-08" db="EMBL/GenBank/DDBJ databases">
        <authorList>
            <person name="Kucharzyk K."/>
            <person name="Murdoch R.W."/>
            <person name="Higgins S."/>
            <person name="Loffler F."/>
        </authorList>
    </citation>
    <scope>NUCLEOTIDE SEQUENCE</scope>
</reference>
<name>A0A645DZR7_9ZZZZ</name>
<dbReference type="AlphaFoldDB" id="A0A645DZR7"/>
<gene>
    <name evidence="1" type="ORF">SDC9_141907</name>
</gene>
<proteinExistence type="predicted"/>